<dbReference type="Pfam" id="PF22030">
    <property type="entry name" value="DWORF"/>
    <property type="match status" value="1"/>
</dbReference>
<dbReference type="CDD" id="cd20247">
    <property type="entry name" value="DWORF"/>
    <property type="match status" value="1"/>
</dbReference>
<dbReference type="Proteomes" id="UP000694863">
    <property type="component" value="Unplaced"/>
</dbReference>
<keyword evidence="1" id="KW-0472">Membrane</keyword>
<reference evidence="3" key="1">
    <citation type="submission" date="2025-08" db="UniProtKB">
        <authorList>
            <consortium name="RefSeq"/>
        </authorList>
    </citation>
    <scope>IDENTIFICATION</scope>
</reference>
<evidence type="ECO:0000313" key="3">
    <source>
        <dbReference type="RefSeq" id="XP_030743506.1"/>
    </source>
</evidence>
<sequence length="35" mass="3925">MAEKAELVSTRLLVPLLLFIGWIVGCVIMIYVVFS</sequence>
<feature type="transmembrane region" description="Helical" evidence="1">
    <location>
        <begin position="12"/>
        <end position="34"/>
    </location>
</feature>
<gene>
    <name evidence="3" type="primary">STRIT1</name>
</gene>
<protein>
    <submittedName>
        <fullName evidence="3">Sarcoplasmic/endoplasmic reticulum calcium ATPase regulator DWORF isoform X1</fullName>
    </submittedName>
</protein>
<proteinExistence type="predicted"/>
<dbReference type="InterPro" id="IPR044529">
    <property type="entry name" value="DWORF"/>
</dbReference>
<dbReference type="PROSITE" id="PS51257">
    <property type="entry name" value="PROKAR_LIPOPROTEIN"/>
    <property type="match status" value="1"/>
</dbReference>
<organism evidence="2 3">
    <name type="scientific">Echinops telfairi</name>
    <name type="common">Lesser hedgehog tenrec</name>
    <dbReference type="NCBI Taxonomy" id="9371"/>
    <lineage>
        <taxon>Eukaryota</taxon>
        <taxon>Metazoa</taxon>
        <taxon>Chordata</taxon>
        <taxon>Craniata</taxon>
        <taxon>Vertebrata</taxon>
        <taxon>Euteleostomi</taxon>
        <taxon>Mammalia</taxon>
        <taxon>Eutheria</taxon>
        <taxon>Afrotheria</taxon>
        <taxon>Tenrecidae</taxon>
        <taxon>Tenrecinae</taxon>
        <taxon>Echinops</taxon>
    </lineage>
</organism>
<evidence type="ECO:0000256" key="1">
    <source>
        <dbReference type="SAM" id="Phobius"/>
    </source>
</evidence>
<name>A0ABM1VM52_ECHTE</name>
<dbReference type="RefSeq" id="XP_030743506.1">
    <property type="nucleotide sequence ID" value="XM_030887646.2"/>
</dbReference>
<evidence type="ECO:0000313" key="2">
    <source>
        <dbReference type="Proteomes" id="UP000694863"/>
    </source>
</evidence>
<keyword evidence="1" id="KW-1133">Transmembrane helix</keyword>
<dbReference type="GeneID" id="115872081"/>
<keyword evidence="2" id="KW-1185">Reference proteome</keyword>
<keyword evidence="1" id="KW-0812">Transmembrane</keyword>
<accession>A0ABM1VM52</accession>